<keyword evidence="1" id="KW-0812">Transmembrane</keyword>
<keyword evidence="1" id="KW-0472">Membrane</keyword>
<dbReference type="EMBL" id="CAADHY010000024">
    <property type="protein sequence ID" value="VFR28570.1"/>
    <property type="molecule type" value="Genomic_DNA"/>
</dbReference>
<gene>
    <name evidence="2" type="ORF">AMP9_1376</name>
</gene>
<evidence type="ECO:0000313" key="2">
    <source>
        <dbReference type="EMBL" id="VFR28570.1"/>
    </source>
</evidence>
<sequence>MRALSSLPPASHGAAMIEFTVAATVLLGLALAALETAHWHRTRQLLGVALLEAARAGSTAGLAPGSMADAFETGLLPLYATASTTGARARLRQVHVRRAQAAGLPAWRIDILSPRRAHFLDFNGGNRTGGFHAAPVDALSPDYLPERHAAHRQRWPGGRGPRSGDTVLDAAVLHLRLRYLHAPLTPGLGALARALGRERRDAEGQAMARAGLLPIVLELRLTMQSLSAWPADWSGGQGEIVMAP</sequence>
<dbReference type="AlphaFoldDB" id="A0A484PWN3"/>
<keyword evidence="1" id="KW-1133">Transmembrane helix</keyword>
<proteinExistence type="predicted"/>
<protein>
    <submittedName>
        <fullName evidence="2">Putative periplasmic protein</fullName>
    </submittedName>
</protein>
<name>A0A484PWN3_9ZZZZ</name>
<accession>A0A484PWN3</accession>
<feature type="transmembrane region" description="Helical" evidence="1">
    <location>
        <begin position="12"/>
        <end position="34"/>
    </location>
</feature>
<reference evidence="2" key="1">
    <citation type="submission" date="2019-03" db="EMBL/GenBank/DDBJ databases">
        <authorList>
            <person name="Danneels B."/>
        </authorList>
    </citation>
    <scope>NUCLEOTIDE SEQUENCE</scope>
</reference>
<evidence type="ECO:0000256" key="1">
    <source>
        <dbReference type="SAM" id="Phobius"/>
    </source>
</evidence>
<organism evidence="2">
    <name type="scientific">plant metagenome</name>
    <dbReference type="NCBI Taxonomy" id="1297885"/>
    <lineage>
        <taxon>unclassified sequences</taxon>
        <taxon>metagenomes</taxon>
        <taxon>organismal metagenomes</taxon>
    </lineage>
</organism>